<name>A0ACB5S308_9PEZI</name>
<gene>
    <name evidence="1" type="primary">g11145</name>
    <name evidence="1" type="ORF">NpPPO83_00011145</name>
</gene>
<dbReference type="Proteomes" id="UP001165186">
    <property type="component" value="Unassembled WGS sequence"/>
</dbReference>
<comment type="caution">
    <text evidence="1">The sequence shown here is derived from an EMBL/GenBank/DDBJ whole genome shotgun (WGS) entry which is preliminary data.</text>
</comment>
<protein>
    <submittedName>
        <fullName evidence="1">Glycoside hydrolase family 45</fullName>
    </submittedName>
</protein>
<evidence type="ECO:0000313" key="2">
    <source>
        <dbReference type="Proteomes" id="UP001165186"/>
    </source>
</evidence>
<evidence type="ECO:0000313" key="1">
    <source>
        <dbReference type="EMBL" id="GME27185.1"/>
    </source>
</evidence>
<proteinExistence type="predicted"/>
<dbReference type="EMBL" id="BSXG01000035">
    <property type="protein sequence ID" value="GME27185.1"/>
    <property type="molecule type" value="Genomic_DNA"/>
</dbReference>
<sequence length="387" mass="42043">MAPLPHTSWLISALLPLASFITPITANGRGTTTRYWDCCKPSCSWSNKAPVSQPVNTCNAASNQYLQNPDATSGCEGGEAFQCSDQAPWAVRNNLAFGFAAAKLAGQSESDWCCACYALTFTTTSIAGKTLVVQITNTGGDLGDNHFDIAMPGGGVGQFNGCSQQWGGGIDLGQQYGGFSDVSQCGQIPGPWQDSCAWRFDWFENADNPEVQFRRVRSNLNHVIFIAFLILVFYQVLRPFADNIQFHEDIQFTPSNTTELGHNRHNIPEVFHLSTTKLAYRNATAHLHGNVTTFLPRNSTSPAYSSATGQPHAKGTGSTHSNVTKRIHGDMDLEHRGKPYKGGNKNGGGTTNNCYNCSYEDKATFESADDKLVVGMGLLAFLVGWFV</sequence>
<keyword evidence="1" id="KW-0378">Hydrolase</keyword>
<organism evidence="1 2">
    <name type="scientific">Neofusicoccum parvum</name>
    <dbReference type="NCBI Taxonomy" id="310453"/>
    <lineage>
        <taxon>Eukaryota</taxon>
        <taxon>Fungi</taxon>
        <taxon>Dikarya</taxon>
        <taxon>Ascomycota</taxon>
        <taxon>Pezizomycotina</taxon>
        <taxon>Dothideomycetes</taxon>
        <taxon>Dothideomycetes incertae sedis</taxon>
        <taxon>Botryosphaeriales</taxon>
        <taxon>Botryosphaeriaceae</taxon>
        <taxon>Neofusicoccum</taxon>
    </lineage>
</organism>
<keyword evidence="2" id="KW-1185">Reference proteome</keyword>
<reference evidence="1" key="1">
    <citation type="submission" date="2024-09" db="EMBL/GenBank/DDBJ databases">
        <title>Draft Genome Sequences of Neofusicoccum parvum.</title>
        <authorList>
            <person name="Ashida A."/>
            <person name="Camagna M."/>
            <person name="Tanaka A."/>
            <person name="Takemoto D."/>
        </authorList>
    </citation>
    <scope>NUCLEOTIDE SEQUENCE</scope>
    <source>
        <strain evidence="1">PPO83</strain>
    </source>
</reference>
<accession>A0ACB5S308</accession>